<name>A0A381S748_9ZZZZ</name>
<dbReference type="AlphaFoldDB" id="A0A381S748"/>
<accession>A0A381S748</accession>
<proteinExistence type="predicted"/>
<dbReference type="EMBL" id="UINC01002751">
    <property type="protein sequence ID" value="SUZ99925.1"/>
    <property type="molecule type" value="Genomic_DNA"/>
</dbReference>
<reference evidence="1" key="1">
    <citation type="submission" date="2018-05" db="EMBL/GenBank/DDBJ databases">
        <authorList>
            <person name="Lanie J.A."/>
            <person name="Ng W.-L."/>
            <person name="Kazmierczak K.M."/>
            <person name="Andrzejewski T.M."/>
            <person name="Davidsen T.M."/>
            <person name="Wayne K.J."/>
            <person name="Tettelin H."/>
            <person name="Glass J.I."/>
            <person name="Rusch D."/>
            <person name="Podicherti R."/>
            <person name="Tsui H.-C.T."/>
            <person name="Winkler M.E."/>
        </authorList>
    </citation>
    <scope>NUCLEOTIDE SEQUENCE</scope>
</reference>
<organism evidence="1">
    <name type="scientific">marine metagenome</name>
    <dbReference type="NCBI Taxonomy" id="408172"/>
    <lineage>
        <taxon>unclassified sequences</taxon>
        <taxon>metagenomes</taxon>
        <taxon>ecological metagenomes</taxon>
    </lineage>
</organism>
<gene>
    <name evidence="1" type="ORF">METZ01_LOCUS52779</name>
</gene>
<sequence length="52" mass="6256">MSTDDEYQEKKKAEVKMEIDLDYHLECERREWLVAYYADLNCPDGDGIEMYC</sequence>
<protein>
    <submittedName>
        <fullName evidence="1">Uncharacterized protein</fullName>
    </submittedName>
</protein>
<evidence type="ECO:0000313" key="1">
    <source>
        <dbReference type="EMBL" id="SUZ99925.1"/>
    </source>
</evidence>